<sequence>MLDRLAELPFWQAFAALFVIVFARSNATYWVGRGAVAGWRRRRTARAASPTRTPRPDAGTPPPSPPTRNDAAEPDTTDPDTTDPDTTDRHLDRGTALVRRLGPVAVTLSYLTVGVQTAVHLASGALRMPLRHYLPAAVVGSCAWAALYATVGIAVVQAWVAAEAGSWWGVAVVGLVAVAALAWWVGRRRTRTRP</sequence>
<keyword evidence="1" id="KW-1133">Transmembrane helix</keyword>
<dbReference type="PANTHER" id="PTHR30353:SF15">
    <property type="entry name" value="INNER MEMBRANE PROTEIN YABI"/>
    <property type="match status" value="1"/>
</dbReference>
<dbReference type="AlphaFoldDB" id="A0A495Y191"/>
<dbReference type="PANTHER" id="PTHR30353">
    <property type="entry name" value="INNER MEMBRANE PROTEIN DEDA-RELATED"/>
    <property type="match status" value="1"/>
</dbReference>
<evidence type="ECO:0000256" key="2">
    <source>
        <dbReference type="SAM" id="MobiDB-lite"/>
    </source>
</evidence>
<organism evidence="3 4">
    <name type="scientific">Terracoccus luteus</name>
    <dbReference type="NCBI Taxonomy" id="53356"/>
    <lineage>
        <taxon>Bacteria</taxon>
        <taxon>Bacillati</taxon>
        <taxon>Actinomycetota</taxon>
        <taxon>Actinomycetes</taxon>
        <taxon>Micrococcales</taxon>
        <taxon>Intrasporangiaceae</taxon>
        <taxon>Terracoccus</taxon>
    </lineage>
</organism>
<accession>A0A495Y191</accession>
<evidence type="ECO:0000313" key="4">
    <source>
        <dbReference type="Proteomes" id="UP000278440"/>
    </source>
</evidence>
<comment type="caution">
    <text evidence="1">Lacks conserved residue(s) required for the propagation of feature annotation.</text>
</comment>
<name>A0A495Y191_9MICO</name>
<reference evidence="3 4" key="1">
    <citation type="submission" date="2018-10" db="EMBL/GenBank/DDBJ databases">
        <title>Sequencing the genomes of 1000 actinobacteria strains.</title>
        <authorList>
            <person name="Klenk H.-P."/>
        </authorList>
    </citation>
    <scope>NUCLEOTIDE SEQUENCE [LARGE SCALE GENOMIC DNA]</scope>
    <source>
        <strain evidence="3 4">DSM 44267</strain>
    </source>
</reference>
<feature type="transmembrane region" description="Helical" evidence="1">
    <location>
        <begin position="133"/>
        <end position="160"/>
    </location>
</feature>
<proteinExistence type="inferred from homology"/>
<gene>
    <name evidence="3" type="ORF">DFJ68_3451</name>
</gene>
<keyword evidence="1" id="KW-1003">Cell membrane</keyword>
<dbReference type="GO" id="GO:0005886">
    <property type="term" value="C:plasma membrane"/>
    <property type="evidence" value="ECO:0007669"/>
    <property type="project" value="UniProtKB-SubCell"/>
</dbReference>
<keyword evidence="4" id="KW-1185">Reference proteome</keyword>
<dbReference type="EMBL" id="RBXT01000001">
    <property type="protein sequence ID" value="RKT79972.1"/>
    <property type="molecule type" value="Genomic_DNA"/>
</dbReference>
<comment type="similarity">
    <text evidence="1">Belongs to the DedA family.</text>
</comment>
<feature type="compositionally biased region" description="Acidic residues" evidence="2">
    <location>
        <begin position="72"/>
        <end position="85"/>
    </location>
</feature>
<evidence type="ECO:0000256" key="1">
    <source>
        <dbReference type="RuleBase" id="RU367016"/>
    </source>
</evidence>
<feature type="transmembrane region" description="Helical" evidence="1">
    <location>
        <begin position="166"/>
        <end position="186"/>
    </location>
</feature>
<feature type="region of interest" description="Disordered" evidence="2">
    <location>
        <begin position="41"/>
        <end position="90"/>
    </location>
</feature>
<dbReference type="Proteomes" id="UP000278440">
    <property type="component" value="Unassembled WGS sequence"/>
</dbReference>
<comment type="caution">
    <text evidence="3">The sequence shown here is derived from an EMBL/GenBank/DDBJ whole genome shotgun (WGS) entry which is preliminary data.</text>
</comment>
<dbReference type="InterPro" id="IPR032818">
    <property type="entry name" value="DedA-like"/>
</dbReference>
<keyword evidence="1" id="KW-0812">Transmembrane</keyword>
<dbReference type="RefSeq" id="WP_245963718.1">
    <property type="nucleotide sequence ID" value="NZ_RBXT01000001.1"/>
</dbReference>
<keyword evidence="1" id="KW-0472">Membrane</keyword>
<feature type="transmembrane region" description="Helical" evidence="1">
    <location>
        <begin position="12"/>
        <end position="32"/>
    </location>
</feature>
<comment type="subcellular location">
    <subcellularLocation>
        <location evidence="1">Cell membrane</location>
        <topology evidence="1">Multi-pass membrane protein</topology>
    </subcellularLocation>
</comment>
<feature type="compositionally biased region" description="Low complexity" evidence="2">
    <location>
        <begin position="46"/>
        <end position="58"/>
    </location>
</feature>
<evidence type="ECO:0000313" key="3">
    <source>
        <dbReference type="EMBL" id="RKT79972.1"/>
    </source>
</evidence>
<protein>
    <submittedName>
        <fullName evidence="3">Membrane protein DedA with SNARE-associated domain</fullName>
    </submittedName>
</protein>